<keyword evidence="8" id="KW-0732">Signal</keyword>
<dbReference type="InterPro" id="IPR050463">
    <property type="entry name" value="Gfo/Idh/MocA_oxidrdct_glycsds"/>
</dbReference>
<dbReference type="GO" id="GO:0000166">
    <property type="term" value="F:nucleotide binding"/>
    <property type="evidence" value="ECO:0007669"/>
    <property type="project" value="InterPro"/>
</dbReference>
<evidence type="ECO:0000259" key="10">
    <source>
        <dbReference type="Pfam" id="PF21252"/>
    </source>
</evidence>
<dbReference type="Proteomes" id="UP000525686">
    <property type="component" value="Unassembled WGS sequence"/>
</dbReference>
<evidence type="ECO:0000313" key="11">
    <source>
        <dbReference type="EMBL" id="MBB1255002.1"/>
    </source>
</evidence>
<feature type="compositionally biased region" description="Low complexity" evidence="7">
    <location>
        <begin position="42"/>
        <end position="51"/>
    </location>
</feature>
<dbReference type="Pfam" id="PF21252">
    <property type="entry name" value="Glyco_hydro_109_C"/>
    <property type="match status" value="1"/>
</dbReference>
<evidence type="ECO:0000313" key="12">
    <source>
        <dbReference type="Proteomes" id="UP000525686"/>
    </source>
</evidence>
<dbReference type="Pfam" id="PF01408">
    <property type="entry name" value="GFO_IDH_MocA"/>
    <property type="match status" value="1"/>
</dbReference>
<protein>
    <recommendedName>
        <fullName evidence="3">Glycosyl hydrolase family 109 protein</fullName>
    </recommendedName>
</protein>
<accession>A0A7W3WMB6</accession>
<feature type="domain" description="Gfo/Idh/MocA-like oxidoreductase N-terminal" evidence="9">
    <location>
        <begin position="73"/>
        <end position="197"/>
    </location>
</feature>
<dbReference type="PROSITE" id="PS51318">
    <property type="entry name" value="TAT"/>
    <property type="match status" value="1"/>
</dbReference>
<feature type="chain" id="PRO_5031243902" description="Glycosyl hydrolase family 109 protein" evidence="8">
    <location>
        <begin position="41"/>
        <end position="488"/>
    </location>
</feature>
<reference evidence="12" key="1">
    <citation type="submission" date="2020-05" db="EMBL/GenBank/DDBJ databases">
        <title>Classification of alakaliphilic streptomycetes isolated from an alkaline soil next to Lonar Crater, India and a proposal for the recognition of Streptomyces alkaliterrae sp. nov.</title>
        <authorList>
            <person name="Golinska P."/>
        </authorList>
    </citation>
    <scope>NUCLEOTIDE SEQUENCE [LARGE SCALE GENOMIC DNA]</scope>
    <source>
        <strain evidence="12">OF3</strain>
    </source>
</reference>
<dbReference type="InterPro" id="IPR049303">
    <property type="entry name" value="Glyco_hydro_109_C"/>
</dbReference>
<dbReference type="InterPro" id="IPR006311">
    <property type="entry name" value="TAT_signal"/>
</dbReference>
<evidence type="ECO:0000259" key="9">
    <source>
        <dbReference type="Pfam" id="PF01408"/>
    </source>
</evidence>
<feature type="signal peptide" evidence="8">
    <location>
        <begin position="1"/>
        <end position="40"/>
    </location>
</feature>
<dbReference type="RefSeq" id="WP_181354794.1">
    <property type="nucleotide sequence ID" value="NZ_JABJWZ010000159.1"/>
</dbReference>
<name>A0A7W3WMB6_9ACTN</name>
<dbReference type="PANTHER" id="PTHR43818:SF1">
    <property type="entry name" value="GLYCOSYL HYDROLASE FAMILY 109 PROTEIN"/>
    <property type="match status" value="1"/>
</dbReference>
<evidence type="ECO:0000256" key="5">
    <source>
        <dbReference type="ARBA" id="ARBA00023027"/>
    </source>
</evidence>
<dbReference type="AlphaFoldDB" id="A0A7W3WMB6"/>
<comment type="similarity">
    <text evidence="2">Belongs to the Gfo/Idh/MocA family. Glycosyl hydrolase 109 subfamily.</text>
</comment>
<keyword evidence="5" id="KW-0520">NAD</keyword>
<comment type="cofactor">
    <cofactor evidence="1">
        <name>NAD(+)</name>
        <dbReference type="ChEBI" id="CHEBI:57540"/>
    </cofactor>
</comment>
<dbReference type="InterPro" id="IPR000683">
    <property type="entry name" value="Gfo/Idh/MocA-like_OxRdtase_N"/>
</dbReference>
<organism evidence="11 12">
    <name type="scientific">Streptomyces alkaliterrae</name>
    <dbReference type="NCBI Taxonomy" id="2213162"/>
    <lineage>
        <taxon>Bacteria</taxon>
        <taxon>Bacillati</taxon>
        <taxon>Actinomycetota</taxon>
        <taxon>Actinomycetes</taxon>
        <taxon>Kitasatosporales</taxon>
        <taxon>Streptomycetaceae</taxon>
        <taxon>Streptomyces</taxon>
    </lineage>
</organism>
<dbReference type="Gene3D" id="3.30.360.10">
    <property type="entry name" value="Dihydrodipicolinate Reductase, domain 2"/>
    <property type="match status" value="1"/>
</dbReference>
<dbReference type="EMBL" id="JABJWZ010000159">
    <property type="protein sequence ID" value="MBB1255002.1"/>
    <property type="molecule type" value="Genomic_DNA"/>
</dbReference>
<dbReference type="InterPro" id="IPR036291">
    <property type="entry name" value="NAD(P)-bd_dom_sf"/>
</dbReference>
<evidence type="ECO:0000256" key="4">
    <source>
        <dbReference type="ARBA" id="ARBA00022801"/>
    </source>
</evidence>
<feature type="domain" description="Glycosyl hydrolase 109 C-terminal" evidence="10">
    <location>
        <begin position="210"/>
        <end position="383"/>
    </location>
</feature>
<proteinExistence type="inferred from homology"/>
<evidence type="ECO:0000256" key="3">
    <source>
        <dbReference type="ARBA" id="ARBA00016631"/>
    </source>
</evidence>
<dbReference type="GO" id="GO:0016798">
    <property type="term" value="F:hydrolase activity, acting on glycosyl bonds"/>
    <property type="evidence" value="ECO:0007669"/>
    <property type="project" value="UniProtKB-KW"/>
</dbReference>
<evidence type="ECO:0000256" key="2">
    <source>
        <dbReference type="ARBA" id="ARBA00009329"/>
    </source>
</evidence>
<evidence type="ECO:0000256" key="6">
    <source>
        <dbReference type="ARBA" id="ARBA00023295"/>
    </source>
</evidence>
<comment type="caution">
    <text evidence="11">The sequence shown here is derived from an EMBL/GenBank/DDBJ whole genome shotgun (WGS) entry which is preliminary data.</text>
</comment>
<evidence type="ECO:0000256" key="8">
    <source>
        <dbReference type="SAM" id="SignalP"/>
    </source>
</evidence>
<dbReference type="Gene3D" id="3.40.50.720">
    <property type="entry name" value="NAD(P)-binding Rossmann-like Domain"/>
    <property type="match status" value="1"/>
</dbReference>
<dbReference type="SUPFAM" id="SSF51735">
    <property type="entry name" value="NAD(P)-binding Rossmann-fold domains"/>
    <property type="match status" value="1"/>
</dbReference>
<gene>
    <name evidence="11" type="ORF">H3146_16820</name>
</gene>
<sequence length="488" mass="53587">MPEKPAVSRRSVLGGALATGAAAAGVGAGVMGAAAPPALAADGAPPAAAAGWRPRRPGQKSMIGVPYEPHRTVRVAIIGLGQRGSSMTTGWSVVPGSVVTAVCDIRTERAERTADRLVAAGKPRPAVYGGDAGAHRRMLRRDDVDLVYIATPWEFHHRQGRDALLAGKHALVELPVATELHELWDLVDTSERTRRHLFLAENCSYGRNELAMLKMAHEGLFGDVTNGHGGYLHDLRALLFSDTYYTDSWRRLWHTRSTASLYPMHGLAPIAAAMDVNRGDRMTTLRATATEARGLADYRARHIPRSHPSWRETYVNGDLITCLIDTHQGRVIRAEHDVSSPRPYSRINSLAGTRGIFEDYAGTSRTGGRVYLEPDHTDHRWRDFERLRTEFDHWLWRKVGDDAANNGGHGGMDYILQWRTVQQMRAGLVPDIDVYDSAAWCAPIPLSAASLRAGGRPVPFPDFTRGSWVNKRPGLDSRPSDMPAAATR</sequence>
<evidence type="ECO:0000256" key="1">
    <source>
        <dbReference type="ARBA" id="ARBA00001911"/>
    </source>
</evidence>
<keyword evidence="4" id="KW-0378">Hydrolase</keyword>
<evidence type="ECO:0000256" key="7">
    <source>
        <dbReference type="SAM" id="MobiDB-lite"/>
    </source>
</evidence>
<keyword evidence="6" id="KW-0326">Glycosidase</keyword>
<dbReference type="PANTHER" id="PTHR43818">
    <property type="entry name" value="BCDNA.GH03377"/>
    <property type="match status" value="1"/>
</dbReference>
<feature type="region of interest" description="Disordered" evidence="7">
    <location>
        <begin position="42"/>
        <end position="64"/>
    </location>
</feature>